<evidence type="ECO:0000313" key="1">
    <source>
        <dbReference type="EMBL" id="SHH01818.1"/>
    </source>
</evidence>
<reference evidence="1 2" key="1">
    <citation type="submission" date="2016-11" db="EMBL/GenBank/DDBJ databases">
        <authorList>
            <person name="Jaros S."/>
            <person name="Januszkiewicz K."/>
            <person name="Wedrychowicz H."/>
        </authorList>
    </citation>
    <scope>NUCLEOTIDE SEQUENCE [LARGE SCALE GENOMIC DNA]</scope>
    <source>
        <strain evidence="1 2">GAS242</strain>
    </source>
</reference>
<accession>A0A1M5PJ76</accession>
<dbReference type="EMBL" id="LT670818">
    <property type="protein sequence ID" value="SHH01818.1"/>
    <property type="molecule type" value="Genomic_DNA"/>
</dbReference>
<dbReference type="AlphaFoldDB" id="A0A1M5PJ76"/>
<organism evidence="1 2">
    <name type="scientific">Bradyrhizobium erythrophlei</name>
    <dbReference type="NCBI Taxonomy" id="1437360"/>
    <lineage>
        <taxon>Bacteria</taxon>
        <taxon>Pseudomonadati</taxon>
        <taxon>Pseudomonadota</taxon>
        <taxon>Alphaproteobacteria</taxon>
        <taxon>Hyphomicrobiales</taxon>
        <taxon>Nitrobacteraceae</taxon>
        <taxon>Bradyrhizobium</taxon>
    </lineage>
</organism>
<name>A0A1M5PJ76_9BRAD</name>
<gene>
    <name evidence="1" type="ORF">SAMN05444169_5285</name>
</gene>
<protein>
    <submittedName>
        <fullName evidence="1">Uncharacterized protein</fullName>
    </submittedName>
</protein>
<sequence>MWAVASPSSITATNKLMTKITMVGQLNLRIKSSKQTQRPDLARRVQGGSLWAESATKWRHYL</sequence>
<dbReference type="Proteomes" id="UP000190675">
    <property type="component" value="Chromosome I"/>
</dbReference>
<proteinExistence type="predicted"/>
<evidence type="ECO:0000313" key="2">
    <source>
        <dbReference type="Proteomes" id="UP000190675"/>
    </source>
</evidence>